<proteinExistence type="predicted"/>
<keyword evidence="3" id="KW-1185">Reference proteome</keyword>
<feature type="non-terminal residue" evidence="2">
    <location>
        <position position="1"/>
    </location>
</feature>
<reference evidence="2" key="1">
    <citation type="submission" date="2023-06" db="EMBL/GenBank/DDBJ databases">
        <authorList>
            <person name="Delattre M."/>
        </authorList>
    </citation>
    <scope>NUCLEOTIDE SEQUENCE</scope>
    <source>
        <strain evidence="2">AF72</strain>
    </source>
</reference>
<dbReference type="Proteomes" id="UP001177023">
    <property type="component" value="Unassembled WGS sequence"/>
</dbReference>
<protein>
    <submittedName>
        <fullName evidence="2">Uncharacterized protein</fullName>
    </submittedName>
</protein>
<sequence length="99" mass="11256">MIGLQAMISHATSPRSSFRSTSNRKDVFQLRFGQTTPLISRGFIWLRYDIELDSKFATNTAAPRHCQLHAYQLTDDTRTTTIVSKNLPMLRLLLLSNAT</sequence>
<feature type="compositionally biased region" description="Polar residues" evidence="1">
    <location>
        <begin position="10"/>
        <end position="21"/>
    </location>
</feature>
<evidence type="ECO:0000313" key="2">
    <source>
        <dbReference type="EMBL" id="CAJ0565123.1"/>
    </source>
</evidence>
<name>A0AA36CBP6_9BILA</name>
<feature type="region of interest" description="Disordered" evidence="1">
    <location>
        <begin position="1"/>
        <end position="22"/>
    </location>
</feature>
<gene>
    <name evidence="2" type="ORF">MSPICULIGERA_LOCUS3781</name>
</gene>
<organism evidence="2 3">
    <name type="scientific">Mesorhabditis spiculigera</name>
    <dbReference type="NCBI Taxonomy" id="96644"/>
    <lineage>
        <taxon>Eukaryota</taxon>
        <taxon>Metazoa</taxon>
        <taxon>Ecdysozoa</taxon>
        <taxon>Nematoda</taxon>
        <taxon>Chromadorea</taxon>
        <taxon>Rhabditida</taxon>
        <taxon>Rhabditina</taxon>
        <taxon>Rhabditomorpha</taxon>
        <taxon>Rhabditoidea</taxon>
        <taxon>Rhabditidae</taxon>
        <taxon>Mesorhabditinae</taxon>
        <taxon>Mesorhabditis</taxon>
    </lineage>
</organism>
<accession>A0AA36CBP6</accession>
<comment type="caution">
    <text evidence="2">The sequence shown here is derived from an EMBL/GenBank/DDBJ whole genome shotgun (WGS) entry which is preliminary data.</text>
</comment>
<evidence type="ECO:0000256" key="1">
    <source>
        <dbReference type="SAM" id="MobiDB-lite"/>
    </source>
</evidence>
<dbReference type="EMBL" id="CATQJA010000975">
    <property type="protein sequence ID" value="CAJ0565123.1"/>
    <property type="molecule type" value="Genomic_DNA"/>
</dbReference>
<dbReference type="AlphaFoldDB" id="A0AA36CBP6"/>
<evidence type="ECO:0000313" key="3">
    <source>
        <dbReference type="Proteomes" id="UP001177023"/>
    </source>
</evidence>